<dbReference type="PANTHER" id="PTHR34512:SF30">
    <property type="entry name" value="OUTER MEMBRANE PROTEIN ASSEMBLY FACTOR BAMB"/>
    <property type="match status" value="1"/>
</dbReference>
<name>A0ABS0ENZ1_9BURK</name>
<protein>
    <recommendedName>
        <fullName evidence="4">Outer membrane protein assembly factor BamB</fullName>
    </recommendedName>
</protein>
<dbReference type="HAMAP" id="MF_00923">
    <property type="entry name" value="OM_assembly_BamB"/>
    <property type="match status" value="1"/>
</dbReference>
<dbReference type="InterPro" id="IPR017687">
    <property type="entry name" value="BamB"/>
</dbReference>
<keyword evidence="8" id="KW-1185">Reference proteome</keyword>
<comment type="caution">
    <text evidence="7">The sequence shown here is derived from an EMBL/GenBank/DDBJ whole genome shotgun (WGS) entry which is preliminary data.</text>
</comment>
<dbReference type="PANTHER" id="PTHR34512">
    <property type="entry name" value="CELL SURFACE PROTEIN"/>
    <property type="match status" value="1"/>
</dbReference>
<dbReference type="Gene3D" id="2.130.10.10">
    <property type="entry name" value="YVTN repeat-like/Quinoprotein amine dehydrogenase"/>
    <property type="match status" value="1"/>
</dbReference>
<dbReference type="InterPro" id="IPR002372">
    <property type="entry name" value="PQQ_rpt_dom"/>
</dbReference>
<keyword evidence="1 4" id="KW-0732">Signal</keyword>
<feature type="signal peptide" evidence="5">
    <location>
        <begin position="1"/>
        <end position="32"/>
    </location>
</feature>
<comment type="function">
    <text evidence="4">Part of the outer membrane protein assembly complex, which is involved in assembly and insertion of beta-barrel proteins into the outer membrane.</text>
</comment>
<organism evidence="7 8">
    <name type="scientific">Herminiimonas contaminans</name>
    <dbReference type="NCBI Taxonomy" id="1111140"/>
    <lineage>
        <taxon>Bacteria</taxon>
        <taxon>Pseudomonadati</taxon>
        <taxon>Pseudomonadota</taxon>
        <taxon>Betaproteobacteria</taxon>
        <taxon>Burkholderiales</taxon>
        <taxon>Oxalobacteraceae</taxon>
        <taxon>Herminiimonas</taxon>
    </lineage>
</organism>
<dbReference type="Pfam" id="PF13360">
    <property type="entry name" value="PQQ_2"/>
    <property type="match status" value="1"/>
</dbReference>
<dbReference type="NCBIfam" id="TIGR03300">
    <property type="entry name" value="assembly_YfgL"/>
    <property type="match status" value="1"/>
</dbReference>
<keyword evidence="3 4" id="KW-0998">Cell outer membrane</keyword>
<evidence type="ECO:0000256" key="2">
    <source>
        <dbReference type="ARBA" id="ARBA00023136"/>
    </source>
</evidence>
<dbReference type="Proteomes" id="UP000657372">
    <property type="component" value="Unassembled WGS sequence"/>
</dbReference>
<comment type="subcellular location">
    <subcellularLocation>
        <location evidence="4">Cell outer membrane</location>
        <topology evidence="4">Lipid-anchor</topology>
    </subcellularLocation>
</comment>
<feature type="chain" id="PRO_5045873433" description="Outer membrane protein assembly factor BamB" evidence="5">
    <location>
        <begin position="33"/>
        <end position="388"/>
    </location>
</feature>
<comment type="subunit">
    <text evidence="4">Part of the Bam complex.</text>
</comment>
<dbReference type="InterPro" id="IPR018391">
    <property type="entry name" value="PQQ_b-propeller_rpt"/>
</dbReference>
<gene>
    <name evidence="4 7" type="primary">bamB</name>
    <name evidence="7" type="ORF">IXC47_02635</name>
</gene>
<dbReference type="EMBL" id="JADOEL010000002">
    <property type="protein sequence ID" value="MBF8176574.1"/>
    <property type="molecule type" value="Genomic_DNA"/>
</dbReference>
<dbReference type="InterPro" id="IPR015943">
    <property type="entry name" value="WD40/YVTN_repeat-like_dom_sf"/>
</dbReference>
<feature type="domain" description="Pyrrolo-quinoline quinone repeat" evidence="6">
    <location>
        <begin position="84"/>
        <end position="314"/>
    </location>
</feature>
<proteinExistence type="inferred from homology"/>
<evidence type="ECO:0000313" key="8">
    <source>
        <dbReference type="Proteomes" id="UP000657372"/>
    </source>
</evidence>
<comment type="similarity">
    <text evidence="4">Belongs to the BamB family.</text>
</comment>
<keyword evidence="4" id="KW-0449">Lipoprotein</keyword>
<dbReference type="RefSeq" id="WP_195874607.1">
    <property type="nucleotide sequence ID" value="NZ_JADOEL010000002.1"/>
</dbReference>
<evidence type="ECO:0000256" key="5">
    <source>
        <dbReference type="SAM" id="SignalP"/>
    </source>
</evidence>
<reference evidence="7 8" key="1">
    <citation type="submission" date="2020-11" db="EMBL/GenBank/DDBJ databases">
        <title>WGS of Herminiimonas contaminans strain Marseille-Q4544 isolated from planarians Schmidtea mediterranea.</title>
        <authorList>
            <person name="Kangale L."/>
        </authorList>
    </citation>
    <scope>NUCLEOTIDE SEQUENCE [LARGE SCALE GENOMIC DNA]</scope>
    <source>
        <strain evidence="7 8">Marseille-Q4544</strain>
    </source>
</reference>
<sequence>MQKYRIALKVLSASLLLATAGCSFLSSMNPFASKPSTRNTPAPLVEFKQTMTARTAWTASVGKAGNYAFSPVLVRNDLYTAAADGTITRLDATNGQSLWRINAGMPLTSGVGSDGQTIVVAGEKGVVLAFDNQGKLRWKAQASSEILSTPAVGLDTVVIRSLDNRVVAYDAETGTRKWFAQRTAPPLTLRTSPGISIANGNAYIGLAGGRLLAVALSTGAPRWEVAVGDPRGTTELERIADISGSPYVAGRDVCAVSYQGRIACFDTVSGTPRWGKAFSSDVGVDVDGSAVYAANERGIVQAFARDTGTSIWQNEQLKNRRLSTPISSSRAVAVGDYQGYIHFFSKDNGLLLARVNTDGSPIVGVPVRTDANLIFQTQSGTVVAIAAE</sequence>
<accession>A0ABS0ENZ1</accession>
<dbReference type="SUPFAM" id="SSF50998">
    <property type="entry name" value="Quinoprotein alcohol dehydrogenase-like"/>
    <property type="match status" value="1"/>
</dbReference>
<evidence type="ECO:0000256" key="1">
    <source>
        <dbReference type="ARBA" id="ARBA00022729"/>
    </source>
</evidence>
<evidence type="ECO:0000256" key="4">
    <source>
        <dbReference type="HAMAP-Rule" id="MF_00923"/>
    </source>
</evidence>
<dbReference type="InterPro" id="IPR011047">
    <property type="entry name" value="Quinoprotein_ADH-like_sf"/>
</dbReference>
<keyword evidence="2 4" id="KW-0472">Membrane</keyword>
<evidence type="ECO:0000313" key="7">
    <source>
        <dbReference type="EMBL" id="MBF8176574.1"/>
    </source>
</evidence>
<keyword evidence="4" id="KW-0564">Palmitate</keyword>
<dbReference type="SMART" id="SM00564">
    <property type="entry name" value="PQQ"/>
    <property type="match status" value="6"/>
</dbReference>
<evidence type="ECO:0000256" key="3">
    <source>
        <dbReference type="ARBA" id="ARBA00023237"/>
    </source>
</evidence>
<evidence type="ECO:0000259" key="6">
    <source>
        <dbReference type="Pfam" id="PF13360"/>
    </source>
</evidence>
<dbReference type="PROSITE" id="PS51257">
    <property type="entry name" value="PROKAR_LIPOPROTEIN"/>
    <property type="match status" value="1"/>
</dbReference>